<accession>A0A8S5S0U2</accession>
<sequence length="55" mass="6671">MSTDLLYRKLNDYDLCLIFPQENLRLLLYLYREVVIPERVLLEYLKIPVQLQQAT</sequence>
<protein>
    <submittedName>
        <fullName evidence="1">Uncharacterized protein</fullName>
    </submittedName>
</protein>
<organism evidence="1">
    <name type="scientific">Podoviridae sp. ct8Lf7</name>
    <dbReference type="NCBI Taxonomy" id="2827723"/>
    <lineage>
        <taxon>Viruses</taxon>
        <taxon>Duplodnaviria</taxon>
        <taxon>Heunggongvirae</taxon>
        <taxon>Uroviricota</taxon>
        <taxon>Caudoviricetes</taxon>
    </lineage>
</organism>
<proteinExistence type="predicted"/>
<name>A0A8S5S0U2_9CAUD</name>
<reference evidence="1" key="1">
    <citation type="journal article" date="2021" name="Proc. Natl. Acad. Sci. U.S.A.">
        <title>A Catalog of Tens of Thousands of Viruses from Human Metagenomes Reveals Hidden Associations with Chronic Diseases.</title>
        <authorList>
            <person name="Tisza M.J."/>
            <person name="Buck C.B."/>
        </authorList>
    </citation>
    <scope>NUCLEOTIDE SEQUENCE</scope>
    <source>
        <strain evidence="1">Ct8Lf7</strain>
    </source>
</reference>
<dbReference type="EMBL" id="BK032511">
    <property type="protein sequence ID" value="DAF44359.1"/>
    <property type="molecule type" value="Genomic_DNA"/>
</dbReference>
<evidence type="ECO:0000313" key="1">
    <source>
        <dbReference type="EMBL" id="DAF44359.1"/>
    </source>
</evidence>